<evidence type="ECO:0000256" key="5">
    <source>
        <dbReference type="ARBA" id="ARBA00022989"/>
    </source>
</evidence>
<evidence type="ECO:0000256" key="3">
    <source>
        <dbReference type="ARBA" id="ARBA00022679"/>
    </source>
</evidence>
<dbReference type="HAMAP" id="MF_01147">
    <property type="entry name" value="Lgt"/>
    <property type="match status" value="1"/>
</dbReference>
<keyword evidence="9" id="KW-1185">Reference proteome</keyword>
<dbReference type="HOGENOM" id="CLU_013386_1_2_0"/>
<dbReference type="GO" id="GO:0008961">
    <property type="term" value="F:phosphatidylglycerol-prolipoprotein diacylglyceryl transferase activity"/>
    <property type="evidence" value="ECO:0007669"/>
    <property type="project" value="UniProtKB-UniRule"/>
</dbReference>
<name>B9K6X2_THENN</name>
<dbReference type="PANTHER" id="PTHR30589">
    <property type="entry name" value="PROLIPOPROTEIN DIACYLGLYCERYL TRANSFERASE"/>
    <property type="match status" value="1"/>
</dbReference>
<keyword evidence="2 7" id="KW-1003">Cell membrane</keyword>
<dbReference type="InterPro" id="IPR001640">
    <property type="entry name" value="Lgt"/>
</dbReference>
<dbReference type="GO" id="GO:0005886">
    <property type="term" value="C:plasma membrane"/>
    <property type="evidence" value="ECO:0007669"/>
    <property type="project" value="UniProtKB-SubCell"/>
</dbReference>
<dbReference type="PANTHER" id="PTHR30589:SF0">
    <property type="entry name" value="PHOSPHATIDYLGLYCEROL--PROLIPOPROTEIN DIACYLGLYCERYL TRANSFERASE"/>
    <property type="match status" value="1"/>
</dbReference>
<keyword evidence="3 7" id="KW-0808">Transferase</keyword>
<evidence type="ECO:0000256" key="7">
    <source>
        <dbReference type="HAMAP-Rule" id="MF_01147"/>
    </source>
</evidence>
<feature type="transmembrane region" description="Helical" evidence="7">
    <location>
        <begin position="84"/>
        <end position="102"/>
    </location>
</feature>
<dbReference type="AlphaFoldDB" id="B9K6X2"/>
<keyword evidence="6 7" id="KW-0472">Membrane</keyword>
<comment type="similarity">
    <text evidence="1 7">Belongs to the Lgt family.</text>
</comment>
<gene>
    <name evidence="7" type="primary">lgt</name>
    <name evidence="8" type="ordered locus">CTN_0529</name>
</gene>
<accession>B9K6X2</accession>
<dbReference type="EMBL" id="CP000916">
    <property type="protein sequence ID" value="ACM22705.1"/>
    <property type="molecule type" value="Genomic_DNA"/>
</dbReference>
<dbReference type="PROSITE" id="PS01311">
    <property type="entry name" value="LGT"/>
    <property type="match status" value="1"/>
</dbReference>
<dbReference type="Proteomes" id="UP000000445">
    <property type="component" value="Chromosome"/>
</dbReference>
<proteinExistence type="inferred from homology"/>
<dbReference type="NCBIfam" id="TIGR00544">
    <property type="entry name" value="lgt"/>
    <property type="match status" value="1"/>
</dbReference>
<evidence type="ECO:0000256" key="2">
    <source>
        <dbReference type="ARBA" id="ARBA00022475"/>
    </source>
</evidence>
<keyword evidence="4 7" id="KW-0812">Transmembrane</keyword>
<sequence length="295" mass="34419">MGKEEKMKRTLTALLVVLGVLLLSIFLVKVFSGEILVRRYIFRIGGFELRWYSTLILTGFLLSYFLARKRAKKEGINVEEFDELVFYGAIFGIVGARLYYVLFNLRYYRSFWDVLKIWEGGLAIHGAIIGALITGFLYIVFKRPSFSFLQATDLFTSVLPLGQAIGRWGNFFNYEAFGVPTNLPWKMFVPEPYRPVLYRDYSFFHPTFLYESVWDLLVFFMLSVYYRKYRKRPGEITCLYFLLYSLGRIMIERLRVDSLMMGNIRAAQLLSAVLILLGFTGFLILRSSRVSKTVF</sequence>
<comment type="pathway">
    <text evidence="7">Protein modification; lipoprotein biosynthesis (diacylglyceryl transfer).</text>
</comment>
<evidence type="ECO:0000313" key="9">
    <source>
        <dbReference type="Proteomes" id="UP000000445"/>
    </source>
</evidence>
<dbReference type="eggNOG" id="COG0682">
    <property type="taxonomic scope" value="Bacteria"/>
</dbReference>
<dbReference type="UniPathway" id="UPA00664"/>
<evidence type="ECO:0000256" key="4">
    <source>
        <dbReference type="ARBA" id="ARBA00022692"/>
    </source>
</evidence>
<feature type="binding site" evidence="7">
    <location>
        <position position="167"/>
    </location>
    <ligand>
        <name>a 1,2-diacyl-sn-glycero-3-phospho-(1'-sn-glycerol)</name>
        <dbReference type="ChEBI" id="CHEBI:64716"/>
    </ligand>
</feature>
<feature type="transmembrane region" description="Helical" evidence="7">
    <location>
        <begin position="122"/>
        <end position="141"/>
    </location>
</feature>
<evidence type="ECO:0000256" key="6">
    <source>
        <dbReference type="ARBA" id="ARBA00023136"/>
    </source>
</evidence>
<evidence type="ECO:0000256" key="1">
    <source>
        <dbReference type="ARBA" id="ARBA00007150"/>
    </source>
</evidence>
<dbReference type="Pfam" id="PF01790">
    <property type="entry name" value="LGT"/>
    <property type="match status" value="1"/>
</dbReference>
<comment type="subcellular location">
    <subcellularLocation>
        <location evidence="7">Cell inner membrane</location>
        <topology evidence="7">Multi-pass membrane protein</topology>
    </subcellularLocation>
</comment>
<dbReference type="GO" id="GO:0042158">
    <property type="term" value="P:lipoprotein biosynthetic process"/>
    <property type="evidence" value="ECO:0007669"/>
    <property type="project" value="UniProtKB-UniRule"/>
</dbReference>
<evidence type="ECO:0000313" key="8">
    <source>
        <dbReference type="EMBL" id="ACM22705.1"/>
    </source>
</evidence>
<keyword evidence="7" id="KW-0997">Cell inner membrane</keyword>
<keyword evidence="5 7" id="KW-1133">Transmembrane helix</keyword>
<organism evidence="8 9">
    <name type="scientific">Thermotoga neapolitana (strain ATCC 49049 / DSM 4359 / NBRC 107923 / NS-E)</name>
    <dbReference type="NCBI Taxonomy" id="309803"/>
    <lineage>
        <taxon>Bacteria</taxon>
        <taxon>Thermotogati</taxon>
        <taxon>Thermotogota</taxon>
        <taxon>Thermotogae</taxon>
        <taxon>Thermotogales</taxon>
        <taxon>Thermotogaceae</taxon>
        <taxon>Thermotoga</taxon>
    </lineage>
</organism>
<reference evidence="8 9" key="1">
    <citation type="journal article" date="2009" name="Biosci. Biotechnol. Biochem.">
        <title>WeGAS: a web-based microbial genome annotation system.</title>
        <authorList>
            <person name="Lee D."/>
            <person name="Seo H."/>
            <person name="Park C."/>
            <person name="Park K."/>
        </authorList>
    </citation>
    <scope>NUCLEOTIDE SEQUENCE [LARGE SCALE GENOMIC DNA]</scope>
    <source>
        <strain evidence="9">ATCC 49049 / DSM 4359 / NBRC 107923 / NS-E</strain>
    </source>
</reference>
<feature type="transmembrane region" description="Helical" evidence="7">
    <location>
        <begin position="266"/>
        <end position="285"/>
    </location>
</feature>
<feature type="transmembrane region" description="Helical" evidence="7">
    <location>
        <begin position="238"/>
        <end position="254"/>
    </location>
</feature>
<protein>
    <recommendedName>
        <fullName evidence="7">Phosphatidylglycerol--prolipoprotein diacylglyceryl transferase</fullName>
        <ecNumber evidence="7">2.5.1.145</ecNumber>
    </recommendedName>
</protein>
<feature type="transmembrane region" description="Helical" evidence="7">
    <location>
        <begin position="49"/>
        <end position="66"/>
    </location>
</feature>
<dbReference type="EC" id="2.5.1.145" evidence="7"/>
<comment type="catalytic activity">
    <reaction evidence="7">
        <text>L-cysteinyl-[prolipoprotein] + a 1,2-diacyl-sn-glycero-3-phospho-(1'-sn-glycerol) = an S-1,2-diacyl-sn-glyceryl-L-cysteinyl-[prolipoprotein] + sn-glycerol 1-phosphate + H(+)</text>
        <dbReference type="Rhea" id="RHEA:56712"/>
        <dbReference type="Rhea" id="RHEA-COMP:14679"/>
        <dbReference type="Rhea" id="RHEA-COMP:14680"/>
        <dbReference type="ChEBI" id="CHEBI:15378"/>
        <dbReference type="ChEBI" id="CHEBI:29950"/>
        <dbReference type="ChEBI" id="CHEBI:57685"/>
        <dbReference type="ChEBI" id="CHEBI:64716"/>
        <dbReference type="ChEBI" id="CHEBI:140658"/>
        <dbReference type="EC" id="2.5.1.145"/>
    </reaction>
</comment>
<dbReference type="KEGG" id="tna:CTN_0529"/>
<comment type="function">
    <text evidence="7">Catalyzes the transfer of the diacylglyceryl group from phosphatidylglycerol to the sulfhydryl group of the N-terminal cysteine of a prolipoprotein, the first step in the formation of mature lipoproteins.</text>
</comment>
<dbReference type="STRING" id="309803.CTN_0529"/>